<feature type="signal peptide" evidence="1">
    <location>
        <begin position="1"/>
        <end position="22"/>
    </location>
</feature>
<dbReference type="Proteomes" id="UP000695562">
    <property type="component" value="Unassembled WGS sequence"/>
</dbReference>
<keyword evidence="3" id="KW-1185">Reference proteome</keyword>
<keyword evidence="1" id="KW-0732">Signal</keyword>
<accession>A0A8J4UY01</accession>
<feature type="chain" id="PRO_5035298958" evidence="1">
    <location>
        <begin position="23"/>
        <end position="107"/>
    </location>
</feature>
<sequence length="107" mass="11879">MNSKFLIALLLCVLVNLAFTNAKLTCEVLDEDWKCLIVADHCSWTGSSCIAKQLRVAKNVADVDEAETTPNLKSDYGCHYFDKHPAVCDIVTFGIISVTMVNHNLLF</sequence>
<proteinExistence type="predicted"/>
<reference evidence="2" key="1">
    <citation type="submission" date="2020-01" db="EMBL/GenBank/DDBJ databases">
        <title>Development of genomics and gene disruption for Polysphondylium violaceum indicates a role for the polyketide synthase stlB in stalk morphogenesis.</title>
        <authorList>
            <person name="Narita B."/>
            <person name="Kawabe Y."/>
            <person name="Kin K."/>
            <person name="Saito T."/>
            <person name="Gibbs R."/>
            <person name="Kuspa A."/>
            <person name="Muzny D."/>
            <person name="Queller D."/>
            <person name="Richards S."/>
            <person name="Strassman J."/>
            <person name="Sucgang R."/>
            <person name="Worley K."/>
            <person name="Schaap P."/>
        </authorList>
    </citation>
    <scope>NUCLEOTIDE SEQUENCE</scope>
    <source>
        <strain evidence="2">QSvi11</strain>
    </source>
</reference>
<gene>
    <name evidence="2" type="ORF">CYY_006857</name>
</gene>
<dbReference type="AlphaFoldDB" id="A0A8J4UY01"/>
<protein>
    <submittedName>
        <fullName evidence="2">Uncharacterized protein</fullName>
    </submittedName>
</protein>
<organism evidence="2 3">
    <name type="scientific">Polysphondylium violaceum</name>
    <dbReference type="NCBI Taxonomy" id="133409"/>
    <lineage>
        <taxon>Eukaryota</taxon>
        <taxon>Amoebozoa</taxon>
        <taxon>Evosea</taxon>
        <taxon>Eumycetozoa</taxon>
        <taxon>Dictyostelia</taxon>
        <taxon>Dictyosteliales</taxon>
        <taxon>Dictyosteliaceae</taxon>
        <taxon>Polysphondylium</taxon>
    </lineage>
</organism>
<evidence type="ECO:0000313" key="3">
    <source>
        <dbReference type="Proteomes" id="UP000695562"/>
    </source>
</evidence>
<comment type="caution">
    <text evidence="2">The sequence shown here is derived from an EMBL/GenBank/DDBJ whole genome shotgun (WGS) entry which is preliminary data.</text>
</comment>
<dbReference type="EMBL" id="AJWJ01000335">
    <property type="protein sequence ID" value="KAF2071820.1"/>
    <property type="molecule type" value="Genomic_DNA"/>
</dbReference>
<evidence type="ECO:0000313" key="2">
    <source>
        <dbReference type="EMBL" id="KAF2071820.1"/>
    </source>
</evidence>
<name>A0A8J4UY01_9MYCE</name>
<evidence type="ECO:0000256" key="1">
    <source>
        <dbReference type="SAM" id="SignalP"/>
    </source>
</evidence>